<proteinExistence type="inferred from homology"/>
<organism evidence="3 4">
    <name type="scientific">Cupriavidus yeoncheonensis</name>
    <dbReference type="NCBI Taxonomy" id="1462994"/>
    <lineage>
        <taxon>Bacteria</taxon>
        <taxon>Pseudomonadati</taxon>
        <taxon>Pseudomonadota</taxon>
        <taxon>Betaproteobacteria</taxon>
        <taxon>Burkholderiales</taxon>
        <taxon>Burkholderiaceae</taxon>
        <taxon>Cupriavidus</taxon>
    </lineage>
</organism>
<comment type="caution">
    <text evidence="3">The sequence shown here is derived from an EMBL/GenBank/DDBJ whole genome shotgun (WGS) entry which is preliminary data.</text>
</comment>
<evidence type="ECO:0000256" key="2">
    <source>
        <dbReference type="SAM" id="SignalP"/>
    </source>
</evidence>
<feature type="signal peptide" evidence="2">
    <location>
        <begin position="1"/>
        <end position="20"/>
    </location>
</feature>
<sequence length="328" mass="34710">MFIRKLPTICAGLALISAFAAPAARAMQGTDWPAKPVTILAPFAAGGTVDLVARVLAVKLQRELGQPFVVDNRGGAGGTIATAMLARAAPDGYTLMVHHMGLVFSDSLYSHLPYNTKRDIMPVAYVGATPNVLVVTKSLPVRTMSDFLTLAKSKPGAINYGSGGVGSAGHLPMAVLGMMTGTTLQHVPYKGSGPALTELVSGQIQSMLLTIPAVMPFINSGMVRPIATSGNKRSPALPNLPTLEEAGIKGFEYAPWYGFFAPAGTPPEVVRKLYDAVEKALQDNEVVARLAHEGIEVEAMSRERFVGIVDADMARWSKTIAQLGIKQP</sequence>
<comment type="similarity">
    <text evidence="1">Belongs to the UPF0065 (bug) family.</text>
</comment>
<dbReference type="EMBL" id="CAJPUY010000017">
    <property type="protein sequence ID" value="CAG2151768.1"/>
    <property type="molecule type" value="Genomic_DNA"/>
</dbReference>
<dbReference type="PANTHER" id="PTHR42928">
    <property type="entry name" value="TRICARBOXYLATE-BINDING PROTEIN"/>
    <property type="match status" value="1"/>
</dbReference>
<dbReference type="SUPFAM" id="SSF53850">
    <property type="entry name" value="Periplasmic binding protein-like II"/>
    <property type="match status" value="1"/>
</dbReference>
<evidence type="ECO:0000256" key="1">
    <source>
        <dbReference type="ARBA" id="ARBA00006987"/>
    </source>
</evidence>
<dbReference type="RefSeq" id="WP_211949387.1">
    <property type="nucleotide sequence ID" value="NZ_CAJPUY010000017.1"/>
</dbReference>
<dbReference type="InterPro" id="IPR042100">
    <property type="entry name" value="Bug_dom1"/>
</dbReference>
<accession>A0A916IXF2</accession>
<evidence type="ECO:0000313" key="3">
    <source>
        <dbReference type="EMBL" id="CAG2151768.1"/>
    </source>
</evidence>
<dbReference type="InterPro" id="IPR005064">
    <property type="entry name" value="BUG"/>
</dbReference>
<dbReference type="Gene3D" id="3.40.190.10">
    <property type="entry name" value="Periplasmic binding protein-like II"/>
    <property type="match status" value="1"/>
</dbReference>
<dbReference type="Pfam" id="PF03401">
    <property type="entry name" value="TctC"/>
    <property type="match status" value="1"/>
</dbReference>
<dbReference type="PANTHER" id="PTHR42928:SF5">
    <property type="entry name" value="BLR1237 PROTEIN"/>
    <property type="match status" value="1"/>
</dbReference>
<evidence type="ECO:0008006" key="5">
    <source>
        <dbReference type="Google" id="ProtNLM"/>
    </source>
</evidence>
<dbReference type="Proteomes" id="UP000672934">
    <property type="component" value="Unassembled WGS sequence"/>
</dbReference>
<evidence type="ECO:0000313" key="4">
    <source>
        <dbReference type="Proteomes" id="UP000672934"/>
    </source>
</evidence>
<protein>
    <recommendedName>
        <fullName evidence="5">Tripartite tricarboxylate transporter substrate binding protein</fullName>
    </recommendedName>
</protein>
<reference evidence="3" key="1">
    <citation type="submission" date="2021-03" db="EMBL/GenBank/DDBJ databases">
        <authorList>
            <person name="Peeters C."/>
        </authorList>
    </citation>
    <scope>NUCLEOTIDE SEQUENCE</scope>
    <source>
        <strain evidence="3">LMG 31506</strain>
    </source>
</reference>
<keyword evidence="4" id="KW-1185">Reference proteome</keyword>
<dbReference type="Gene3D" id="3.40.190.150">
    <property type="entry name" value="Bordetella uptake gene, domain 1"/>
    <property type="match status" value="1"/>
</dbReference>
<gene>
    <name evidence="3" type="ORF">LMG31506_04496</name>
</gene>
<feature type="chain" id="PRO_5036743902" description="Tripartite tricarboxylate transporter substrate binding protein" evidence="2">
    <location>
        <begin position="21"/>
        <end position="328"/>
    </location>
</feature>
<dbReference type="CDD" id="cd13578">
    <property type="entry name" value="PBP2_Bug27"/>
    <property type="match status" value="1"/>
</dbReference>
<dbReference type="AlphaFoldDB" id="A0A916IXF2"/>
<keyword evidence="2" id="KW-0732">Signal</keyword>
<dbReference type="PIRSF" id="PIRSF017082">
    <property type="entry name" value="YflP"/>
    <property type="match status" value="1"/>
</dbReference>
<name>A0A916IXF2_9BURK</name>